<evidence type="ECO:0000256" key="1">
    <source>
        <dbReference type="ARBA" id="ARBA00022741"/>
    </source>
</evidence>
<dbReference type="Pfam" id="PF19160">
    <property type="entry name" value="SPARK"/>
    <property type="match status" value="1"/>
</dbReference>
<dbReference type="InterPro" id="IPR043891">
    <property type="entry name" value="SPARK"/>
</dbReference>
<dbReference type="AlphaFoldDB" id="A0A8J5X2Q9"/>
<feature type="chain" id="PRO_5035165730" description="Protein kinase domain-containing protein" evidence="5">
    <location>
        <begin position="20"/>
        <end position="413"/>
    </location>
</feature>
<feature type="region of interest" description="Disordered" evidence="3">
    <location>
        <begin position="298"/>
        <end position="318"/>
    </location>
</feature>
<keyword evidence="5" id="KW-0732">Signal</keyword>
<evidence type="ECO:0000313" key="7">
    <source>
        <dbReference type="EMBL" id="KAG8100279.1"/>
    </source>
</evidence>
<keyword evidence="1" id="KW-0547">Nucleotide-binding</keyword>
<keyword evidence="4" id="KW-1133">Transmembrane helix</keyword>
<comment type="caution">
    <text evidence="7">The sequence shown here is derived from an EMBL/GenBank/DDBJ whole genome shotgun (WGS) entry which is preliminary data.</text>
</comment>
<name>A0A8J5X2Q9_ZIZPA</name>
<keyword evidence="4" id="KW-0812">Transmembrane</keyword>
<evidence type="ECO:0000256" key="3">
    <source>
        <dbReference type="SAM" id="MobiDB-lite"/>
    </source>
</evidence>
<accession>A0A8J5X2Q9</accession>
<feature type="region of interest" description="Disordered" evidence="3">
    <location>
        <begin position="242"/>
        <end position="265"/>
    </location>
</feature>
<dbReference type="Proteomes" id="UP000729402">
    <property type="component" value="Unassembled WGS sequence"/>
</dbReference>
<dbReference type="OrthoDB" id="4062651at2759"/>
<organism evidence="7 8">
    <name type="scientific">Zizania palustris</name>
    <name type="common">Northern wild rice</name>
    <dbReference type="NCBI Taxonomy" id="103762"/>
    <lineage>
        <taxon>Eukaryota</taxon>
        <taxon>Viridiplantae</taxon>
        <taxon>Streptophyta</taxon>
        <taxon>Embryophyta</taxon>
        <taxon>Tracheophyta</taxon>
        <taxon>Spermatophyta</taxon>
        <taxon>Magnoliopsida</taxon>
        <taxon>Liliopsida</taxon>
        <taxon>Poales</taxon>
        <taxon>Poaceae</taxon>
        <taxon>BOP clade</taxon>
        <taxon>Oryzoideae</taxon>
        <taxon>Oryzeae</taxon>
        <taxon>Zizaniinae</taxon>
        <taxon>Zizania</taxon>
    </lineage>
</organism>
<evidence type="ECO:0000256" key="2">
    <source>
        <dbReference type="ARBA" id="ARBA00022840"/>
    </source>
</evidence>
<feature type="signal peptide" evidence="5">
    <location>
        <begin position="1"/>
        <end position="19"/>
    </location>
</feature>
<dbReference type="GO" id="GO:0004672">
    <property type="term" value="F:protein kinase activity"/>
    <property type="evidence" value="ECO:0007669"/>
    <property type="project" value="InterPro"/>
</dbReference>
<dbReference type="PROSITE" id="PS50011">
    <property type="entry name" value="PROTEIN_KINASE_DOM"/>
    <property type="match status" value="1"/>
</dbReference>
<keyword evidence="8" id="KW-1185">Reference proteome</keyword>
<feature type="transmembrane region" description="Helical" evidence="4">
    <location>
        <begin position="271"/>
        <end position="295"/>
    </location>
</feature>
<protein>
    <recommendedName>
        <fullName evidence="6">Protein kinase domain-containing protein</fullName>
    </recommendedName>
</protein>
<reference evidence="7" key="2">
    <citation type="submission" date="2021-02" db="EMBL/GenBank/DDBJ databases">
        <authorList>
            <person name="Kimball J.A."/>
            <person name="Haas M.W."/>
            <person name="Macchietto M."/>
            <person name="Kono T."/>
            <person name="Duquette J."/>
            <person name="Shao M."/>
        </authorList>
    </citation>
    <scope>NUCLEOTIDE SEQUENCE</scope>
    <source>
        <tissue evidence="7">Fresh leaf tissue</tissue>
    </source>
</reference>
<dbReference type="InterPro" id="IPR000719">
    <property type="entry name" value="Prot_kinase_dom"/>
</dbReference>
<dbReference type="EMBL" id="JAAALK010000079">
    <property type="protein sequence ID" value="KAG8100279.1"/>
    <property type="molecule type" value="Genomic_DNA"/>
</dbReference>
<dbReference type="PANTHER" id="PTHR47989:SF47">
    <property type="entry name" value="SERINE_THREONINE-PROTEIN KINASE PBL28-RELATED"/>
    <property type="match status" value="1"/>
</dbReference>
<gene>
    <name evidence="7" type="ORF">GUJ93_ZPchr0013g33993</name>
</gene>
<evidence type="ECO:0000256" key="5">
    <source>
        <dbReference type="SAM" id="SignalP"/>
    </source>
</evidence>
<keyword evidence="2" id="KW-0067">ATP-binding</keyword>
<feature type="domain" description="Protein kinase" evidence="6">
    <location>
        <begin position="345"/>
        <end position="413"/>
    </location>
</feature>
<evidence type="ECO:0000256" key="4">
    <source>
        <dbReference type="SAM" id="Phobius"/>
    </source>
</evidence>
<reference evidence="7" key="1">
    <citation type="journal article" date="2021" name="bioRxiv">
        <title>Whole Genome Assembly and Annotation of Northern Wild Rice, Zizania palustris L., Supports a Whole Genome Duplication in the Zizania Genus.</title>
        <authorList>
            <person name="Haas M."/>
            <person name="Kono T."/>
            <person name="Macchietto M."/>
            <person name="Millas R."/>
            <person name="McGilp L."/>
            <person name="Shao M."/>
            <person name="Duquette J."/>
            <person name="Hirsch C.N."/>
            <person name="Kimball J."/>
        </authorList>
    </citation>
    <scope>NUCLEOTIDE SEQUENCE</scope>
    <source>
        <tissue evidence="7">Fresh leaf tissue</tissue>
    </source>
</reference>
<evidence type="ECO:0000259" key="6">
    <source>
        <dbReference type="PROSITE" id="PS50011"/>
    </source>
</evidence>
<keyword evidence="4" id="KW-0472">Membrane</keyword>
<dbReference type="PANTHER" id="PTHR47989">
    <property type="entry name" value="OS01G0750732 PROTEIN"/>
    <property type="match status" value="1"/>
</dbReference>
<evidence type="ECO:0000313" key="8">
    <source>
        <dbReference type="Proteomes" id="UP000729402"/>
    </source>
</evidence>
<sequence length="413" mass="43488">MLCFSLSALLLFAPPLAAAAAAVASPETEIGPTACPYDLTAATQMIPRECSANATAGHAATGCCWYVFVAYIFAAADYANRTGTAFLPMDPSAACSDAFAARLLSSGLVSPSLLANNGSCDLTNDPGKLAARSRPCQLATVDQLRNMAPRTLSNATHLCAAPWTERAPPVRPDSPGCAECRGAVIATTYEMLASERTKEFVPCGMAATIAIWSRAPPPVERFRAYALCMLQVLENVNSLGTSDLVPSPPPPAAASTESPHLASSSSRKNTVAIAAGSASALVVAIVAVASAAIAITGSRRRRRRTTEGGWEGGSDDESIMSLPPLPREGFYIFTKSELKQATNGYDEKLLLGTGGAGKVYLGRLPSGQHVAIKKIYRSKKVAEFYGEVAVLAKLRHHRNLTTLVGYLIVLRDL</sequence>
<dbReference type="GO" id="GO:0005524">
    <property type="term" value="F:ATP binding"/>
    <property type="evidence" value="ECO:0007669"/>
    <property type="project" value="UniProtKB-KW"/>
</dbReference>
<proteinExistence type="predicted"/>